<dbReference type="GO" id="GO:0000123">
    <property type="term" value="C:histone acetyltransferase complex"/>
    <property type="evidence" value="ECO:0007669"/>
    <property type="project" value="TreeGrafter"/>
</dbReference>
<sequence>MEWESDPGSALEVPVYRSLPQVITPESPEVRRPAPMTSLCSCGPRGPGRISCLRVTSGCGASWTTSTWYVDRKTSCYSFRRRLQRDGTALGRVLAWHIIPSLWPAERMDYQLYASGGSSGGEGPSLEPTDMPKPALQNEEALEALRESIKRVRDSPPSLTTICFYAFYNTKQLLNTAEVSPDSRLLAAGFDNSCIKLWSPCSKKLKSEPPQVDVSHMHLARDVPEEDENDSAALEMTVLRGHCGLVYGTRPMKSLVAADFSVQGTRQQLNVNGGGNRGFGKEEYEIIVSGKDVYLNQRALPGLQKRELSYTHAANEDGV</sequence>
<gene>
    <name evidence="2" type="ORF">MG293_014817</name>
</gene>
<organism evidence="2 3">
    <name type="scientific">Ovis ammon polii</name>
    <dbReference type="NCBI Taxonomy" id="230172"/>
    <lineage>
        <taxon>Eukaryota</taxon>
        <taxon>Metazoa</taxon>
        <taxon>Chordata</taxon>
        <taxon>Craniata</taxon>
        <taxon>Vertebrata</taxon>
        <taxon>Euteleostomi</taxon>
        <taxon>Mammalia</taxon>
        <taxon>Eutheria</taxon>
        <taxon>Laurasiatheria</taxon>
        <taxon>Artiodactyla</taxon>
        <taxon>Ruminantia</taxon>
        <taxon>Pecora</taxon>
        <taxon>Bovidae</taxon>
        <taxon>Caprinae</taxon>
        <taxon>Ovis</taxon>
    </lineage>
</organism>
<dbReference type="AlphaFoldDB" id="A0AAD4TZ98"/>
<dbReference type="GO" id="GO:0003713">
    <property type="term" value="F:transcription coactivator activity"/>
    <property type="evidence" value="ECO:0007669"/>
    <property type="project" value="TreeGrafter"/>
</dbReference>
<keyword evidence="3" id="KW-1185">Reference proteome</keyword>
<reference evidence="2" key="1">
    <citation type="submission" date="2022-03" db="EMBL/GenBank/DDBJ databases">
        <title>Genomic analyses of argali, domestic sheep and their hybrids provide insights into chromosomal evolution, heterosis and genetic basis of agronomic traits.</title>
        <authorList>
            <person name="Li M."/>
        </authorList>
    </citation>
    <scope>NUCLEOTIDE SEQUENCE</scope>
    <source>
        <strain evidence="2">CAU-MHL-2022a</strain>
        <tissue evidence="2">Skin</tissue>
    </source>
</reference>
<evidence type="ECO:0000313" key="2">
    <source>
        <dbReference type="EMBL" id="KAI4535591.1"/>
    </source>
</evidence>
<evidence type="ECO:0000256" key="1">
    <source>
        <dbReference type="SAM" id="MobiDB-lite"/>
    </source>
</evidence>
<proteinExistence type="predicted"/>
<feature type="region of interest" description="Disordered" evidence="1">
    <location>
        <begin position="114"/>
        <end position="133"/>
    </location>
</feature>
<comment type="caution">
    <text evidence="2">The sequence shown here is derived from an EMBL/GenBank/DDBJ whole genome shotgun (WGS) entry which is preliminary data.</text>
</comment>
<evidence type="ECO:0000313" key="3">
    <source>
        <dbReference type="Proteomes" id="UP001214576"/>
    </source>
</evidence>
<protein>
    <submittedName>
        <fullName evidence="2">Uncharacterized protein</fullName>
    </submittedName>
</protein>
<dbReference type="PANTHER" id="PTHR19879:SF6">
    <property type="entry name" value="TAF5-LIKE RNA POLYMERASE II P300_CBP-ASSOCIATED FACTOR-ASSOCIATED FACTOR 65 KDA SUBUNIT 5L"/>
    <property type="match status" value="1"/>
</dbReference>
<dbReference type="EMBL" id="JAKZEL010000018">
    <property type="protein sequence ID" value="KAI4535591.1"/>
    <property type="molecule type" value="Genomic_DNA"/>
</dbReference>
<dbReference type="PANTHER" id="PTHR19879">
    <property type="entry name" value="TRANSCRIPTION INITIATION FACTOR TFIID"/>
    <property type="match status" value="1"/>
</dbReference>
<dbReference type="GO" id="GO:0016251">
    <property type="term" value="F:RNA polymerase II general transcription initiation factor activity"/>
    <property type="evidence" value="ECO:0007669"/>
    <property type="project" value="TreeGrafter"/>
</dbReference>
<name>A0AAD4TZ98_OVIAM</name>
<dbReference type="Proteomes" id="UP001214576">
    <property type="component" value="Unassembled WGS sequence"/>
</dbReference>
<accession>A0AAD4TZ98</accession>